<protein>
    <submittedName>
        <fullName evidence="1">Uncharacterized protein</fullName>
    </submittedName>
</protein>
<evidence type="ECO:0000313" key="2">
    <source>
        <dbReference type="Proteomes" id="UP000053989"/>
    </source>
</evidence>
<organism evidence="1 2">
    <name type="scientific">Scleroderma citrinum Foug A</name>
    <dbReference type="NCBI Taxonomy" id="1036808"/>
    <lineage>
        <taxon>Eukaryota</taxon>
        <taxon>Fungi</taxon>
        <taxon>Dikarya</taxon>
        <taxon>Basidiomycota</taxon>
        <taxon>Agaricomycotina</taxon>
        <taxon>Agaricomycetes</taxon>
        <taxon>Agaricomycetidae</taxon>
        <taxon>Boletales</taxon>
        <taxon>Sclerodermatineae</taxon>
        <taxon>Sclerodermataceae</taxon>
        <taxon>Scleroderma</taxon>
    </lineage>
</organism>
<dbReference type="InParanoid" id="A0A0C2ZJD5"/>
<proteinExistence type="predicted"/>
<keyword evidence="2" id="KW-1185">Reference proteome</keyword>
<sequence>MILSYSHYSFMEFCSSIESRSSLAPLPLIEEDRHKKVLLPSFILEIHTDNKHGGSAPPMSQLNQWIKTQTVFYHAAAK</sequence>
<dbReference type="Proteomes" id="UP000053989">
    <property type="component" value="Unassembled WGS sequence"/>
</dbReference>
<dbReference type="AlphaFoldDB" id="A0A0C2ZJD5"/>
<gene>
    <name evidence="1" type="ORF">SCLCIDRAFT_865421</name>
</gene>
<dbReference type="HOGENOM" id="CLU_2623444_0_0_1"/>
<dbReference type="EMBL" id="KN822049">
    <property type="protein sequence ID" value="KIM61698.1"/>
    <property type="molecule type" value="Genomic_DNA"/>
</dbReference>
<accession>A0A0C2ZJD5</accession>
<evidence type="ECO:0000313" key="1">
    <source>
        <dbReference type="EMBL" id="KIM61698.1"/>
    </source>
</evidence>
<reference evidence="1 2" key="1">
    <citation type="submission" date="2014-04" db="EMBL/GenBank/DDBJ databases">
        <authorList>
            <consortium name="DOE Joint Genome Institute"/>
            <person name="Kuo A."/>
            <person name="Kohler A."/>
            <person name="Nagy L.G."/>
            <person name="Floudas D."/>
            <person name="Copeland A."/>
            <person name="Barry K.W."/>
            <person name="Cichocki N."/>
            <person name="Veneault-Fourrey C."/>
            <person name="LaButti K."/>
            <person name="Lindquist E.A."/>
            <person name="Lipzen A."/>
            <person name="Lundell T."/>
            <person name="Morin E."/>
            <person name="Murat C."/>
            <person name="Sun H."/>
            <person name="Tunlid A."/>
            <person name="Henrissat B."/>
            <person name="Grigoriev I.V."/>
            <person name="Hibbett D.S."/>
            <person name="Martin F."/>
            <person name="Nordberg H.P."/>
            <person name="Cantor M.N."/>
            <person name="Hua S.X."/>
        </authorList>
    </citation>
    <scope>NUCLEOTIDE SEQUENCE [LARGE SCALE GENOMIC DNA]</scope>
    <source>
        <strain evidence="1 2">Foug A</strain>
    </source>
</reference>
<name>A0A0C2ZJD5_9AGAM</name>
<reference evidence="2" key="2">
    <citation type="submission" date="2015-01" db="EMBL/GenBank/DDBJ databases">
        <title>Evolutionary Origins and Diversification of the Mycorrhizal Mutualists.</title>
        <authorList>
            <consortium name="DOE Joint Genome Institute"/>
            <consortium name="Mycorrhizal Genomics Consortium"/>
            <person name="Kohler A."/>
            <person name="Kuo A."/>
            <person name="Nagy L.G."/>
            <person name="Floudas D."/>
            <person name="Copeland A."/>
            <person name="Barry K.W."/>
            <person name="Cichocki N."/>
            <person name="Veneault-Fourrey C."/>
            <person name="LaButti K."/>
            <person name="Lindquist E.A."/>
            <person name="Lipzen A."/>
            <person name="Lundell T."/>
            <person name="Morin E."/>
            <person name="Murat C."/>
            <person name="Riley R."/>
            <person name="Ohm R."/>
            <person name="Sun H."/>
            <person name="Tunlid A."/>
            <person name="Henrissat B."/>
            <person name="Grigoriev I.V."/>
            <person name="Hibbett D.S."/>
            <person name="Martin F."/>
        </authorList>
    </citation>
    <scope>NUCLEOTIDE SEQUENCE [LARGE SCALE GENOMIC DNA]</scope>
    <source>
        <strain evidence="2">Foug A</strain>
    </source>
</reference>